<proteinExistence type="inferred from homology"/>
<evidence type="ECO:0000313" key="5">
    <source>
        <dbReference type="Proteomes" id="UP001158049"/>
    </source>
</evidence>
<protein>
    <submittedName>
        <fullName evidence="4">D-amino-acid dehydrogenase</fullName>
    </submittedName>
</protein>
<gene>
    <name evidence="4" type="ORF">SAMN06295970_102344</name>
</gene>
<comment type="similarity">
    <text evidence="1">Belongs to the DadA oxidoreductase family.</text>
</comment>
<dbReference type="EMBL" id="FXUL01000002">
    <property type="protein sequence ID" value="SMP49890.1"/>
    <property type="molecule type" value="Genomic_DNA"/>
</dbReference>
<dbReference type="PANTHER" id="PTHR13847:SF280">
    <property type="entry name" value="D-AMINO ACID DEHYDROGENASE"/>
    <property type="match status" value="1"/>
</dbReference>
<evidence type="ECO:0000256" key="2">
    <source>
        <dbReference type="ARBA" id="ARBA00023002"/>
    </source>
</evidence>
<evidence type="ECO:0000259" key="3">
    <source>
        <dbReference type="Pfam" id="PF01266"/>
    </source>
</evidence>
<dbReference type="SUPFAM" id="SSF54373">
    <property type="entry name" value="FAD-linked reductases, C-terminal domain"/>
    <property type="match status" value="1"/>
</dbReference>
<dbReference type="PANTHER" id="PTHR13847">
    <property type="entry name" value="SARCOSINE DEHYDROGENASE-RELATED"/>
    <property type="match status" value="1"/>
</dbReference>
<sequence>MQIAVVGGGVAGVCTAFFLAAAGHQTVVLERYSNVALETSFGNAGLMAPGHAAPWAAPGMPQKLLSYLFKPESPAVLKPGMSPTLWRWMRRWLSECDLERFRVNKMRMQRLALYSNGLMAALREHYALDYEQTSGLLQLFRSQGELAMAQPLMALLAESGVAHRLISPDDARAIEPALAYHTPLNSVLHIPGDEAGNCPLFTRQLRMIAQDMGVVFHFDSAVDEVVAEGRGVGMRIGQQRFDADAVVIAAGYDSLPLLRKLGLRLPLYPVKAYSASVPIRDFDQSPLASLSDETYKVSVSRLGTRIRVAGTAELGFPAPELRETALRTLVKVGEDWFPEAANYNASTFWSGVWPMLPDGVPLVGPTNRPNVYINIGHGASGWGMAAGSGKLIADLIGGRETDIDIDGLTLSRYG</sequence>
<dbReference type="SUPFAM" id="SSF51905">
    <property type="entry name" value="FAD/NAD(P)-binding domain"/>
    <property type="match status" value="1"/>
</dbReference>
<dbReference type="Pfam" id="PF01266">
    <property type="entry name" value="DAO"/>
    <property type="match status" value="1"/>
</dbReference>
<accession>A0ABY1PV57</accession>
<comment type="caution">
    <text evidence="4">The sequence shown here is derived from an EMBL/GenBank/DDBJ whole genome shotgun (WGS) entry which is preliminary data.</text>
</comment>
<organism evidence="4 5">
    <name type="scientific">Noviherbaspirillum suwonense</name>
    <dbReference type="NCBI Taxonomy" id="1224511"/>
    <lineage>
        <taxon>Bacteria</taxon>
        <taxon>Pseudomonadati</taxon>
        <taxon>Pseudomonadota</taxon>
        <taxon>Betaproteobacteria</taxon>
        <taxon>Burkholderiales</taxon>
        <taxon>Oxalobacteraceae</taxon>
        <taxon>Noviherbaspirillum</taxon>
    </lineage>
</organism>
<reference evidence="4 5" key="1">
    <citation type="submission" date="2017-05" db="EMBL/GenBank/DDBJ databases">
        <authorList>
            <person name="Varghese N."/>
            <person name="Submissions S."/>
        </authorList>
    </citation>
    <scope>NUCLEOTIDE SEQUENCE [LARGE SCALE GENOMIC DNA]</scope>
    <source>
        <strain evidence="4 5">DSM 26001</strain>
    </source>
</reference>
<dbReference type="Gene3D" id="3.30.9.10">
    <property type="entry name" value="D-Amino Acid Oxidase, subunit A, domain 2"/>
    <property type="match status" value="1"/>
</dbReference>
<keyword evidence="5" id="KW-1185">Reference proteome</keyword>
<dbReference type="RefSeq" id="WP_283441143.1">
    <property type="nucleotide sequence ID" value="NZ_FXUL01000002.1"/>
</dbReference>
<dbReference type="NCBIfam" id="NF001933">
    <property type="entry name" value="PRK00711.1"/>
    <property type="match status" value="1"/>
</dbReference>
<keyword evidence="2" id="KW-0560">Oxidoreductase</keyword>
<evidence type="ECO:0000313" key="4">
    <source>
        <dbReference type="EMBL" id="SMP49890.1"/>
    </source>
</evidence>
<name>A0ABY1PV57_9BURK</name>
<feature type="domain" description="FAD dependent oxidoreductase" evidence="3">
    <location>
        <begin position="3"/>
        <end position="395"/>
    </location>
</feature>
<dbReference type="InterPro" id="IPR036188">
    <property type="entry name" value="FAD/NAD-bd_sf"/>
</dbReference>
<evidence type="ECO:0000256" key="1">
    <source>
        <dbReference type="ARBA" id="ARBA00009410"/>
    </source>
</evidence>
<dbReference type="Gene3D" id="3.50.50.60">
    <property type="entry name" value="FAD/NAD(P)-binding domain"/>
    <property type="match status" value="2"/>
</dbReference>
<dbReference type="InterPro" id="IPR006076">
    <property type="entry name" value="FAD-dep_OxRdtase"/>
</dbReference>
<dbReference type="Proteomes" id="UP001158049">
    <property type="component" value="Unassembled WGS sequence"/>
</dbReference>